<dbReference type="Pfam" id="PF03861">
    <property type="entry name" value="ANTAR"/>
    <property type="match status" value="1"/>
</dbReference>
<organism evidence="6 7">
    <name type="scientific">Jiangella rhizosphaerae</name>
    <dbReference type="NCBI Taxonomy" id="2293569"/>
    <lineage>
        <taxon>Bacteria</taxon>
        <taxon>Bacillati</taxon>
        <taxon>Actinomycetota</taxon>
        <taxon>Actinomycetes</taxon>
        <taxon>Jiangellales</taxon>
        <taxon>Jiangellaceae</taxon>
        <taxon>Jiangella</taxon>
    </lineage>
</organism>
<dbReference type="Proteomes" id="UP000284057">
    <property type="component" value="Unassembled WGS sequence"/>
</dbReference>
<proteinExistence type="predicted"/>
<dbReference type="InterPro" id="IPR029016">
    <property type="entry name" value="GAF-like_dom_sf"/>
</dbReference>
<evidence type="ECO:0000259" key="5">
    <source>
        <dbReference type="PROSITE" id="PS50921"/>
    </source>
</evidence>
<gene>
    <name evidence="6" type="ORF">DY240_07755</name>
</gene>
<keyword evidence="4" id="KW-0804">Transcription</keyword>
<protein>
    <submittedName>
        <fullName evidence="6">ANTAR domain-containing protein</fullName>
    </submittedName>
</protein>
<evidence type="ECO:0000313" key="7">
    <source>
        <dbReference type="Proteomes" id="UP000284057"/>
    </source>
</evidence>
<dbReference type="InterPro" id="IPR012074">
    <property type="entry name" value="GAF_ANTAR"/>
</dbReference>
<sequence>MDRRELGGHQRRSAVAPAESRVIDTLAQRMGELARQLQEQHGVDDTLRSIVHAAVDTIPGAQYAGISVIERRATVRTPVFSDDIVAKVDQAQIELAEGPCVDVLYQRQTVRSSNLATEPRWPRFAARAVELGVHSMLSFQLFVTGDDLGALNLYSERSGAFSDDDAEEIGLLFAAHAAVAMADAQNIANLTIAVASRDLIGQAKGILMERYQLTSDQAFDLLVRTSQTTNTKLHQIADYLVRSRQLPGGTV</sequence>
<dbReference type="PIRSF" id="PIRSF036625">
    <property type="entry name" value="GAF_ANTAR"/>
    <property type="match status" value="1"/>
</dbReference>
<evidence type="ECO:0000313" key="6">
    <source>
        <dbReference type="EMBL" id="RIQ30109.1"/>
    </source>
</evidence>
<dbReference type="PROSITE" id="PS50921">
    <property type="entry name" value="ANTAR"/>
    <property type="match status" value="1"/>
</dbReference>
<dbReference type="GO" id="GO:0003723">
    <property type="term" value="F:RNA binding"/>
    <property type="evidence" value="ECO:0007669"/>
    <property type="project" value="InterPro"/>
</dbReference>
<evidence type="ECO:0000256" key="2">
    <source>
        <dbReference type="ARBA" id="ARBA00022777"/>
    </source>
</evidence>
<name>A0A418KUB7_9ACTN</name>
<keyword evidence="2" id="KW-0418">Kinase</keyword>
<dbReference type="OrthoDB" id="3820533at2"/>
<keyword evidence="7" id="KW-1185">Reference proteome</keyword>
<dbReference type="SMART" id="SM01012">
    <property type="entry name" value="ANTAR"/>
    <property type="match status" value="1"/>
</dbReference>
<dbReference type="InterPro" id="IPR036388">
    <property type="entry name" value="WH-like_DNA-bd_sf"/>
</dbReference>
<dbReference type="Gene3D" id="1.10.10.10">
    <property type="entry name" value="Winged helix-like DNA-binding domain superfamily/Winged helix DNA-binding domain"/>
    <property type="match status" value="1"/>
</dbReference>
<dbReference type="GO" id="GO:0016301">
    <property type="term" value="F:kinase activity"/>
    <property type="evidence" value="ECO:0007669"/>
    <property type="project" value="UniProtKB-KW"/>
</dbReference>
<evidence type="ECO:0000256" key="3">
    <source>
        <dbReference type="ARBA" id="ARBA00023015"/>
    </source>
</evidence>
<reference evidence="6 7" key="1">
    <citation type="submission" date="2018-09" db="EMBL/GenBank/DDBJ databases">
        <title>Isolation, diversity and antifungal activity of actinobacteria from wheat.</title>
        <authorList>
            <person name="Han C."/>
        </authorList>
    </citation>
    <scope>NUCLEOTIDE SEQUENCE [LARGE SCALE GENOMIC DNA]</scope>
    <source>
        <strain evidence="6 7">NEAU-YY265</strain>
    </source>
</reference>
<evidence type="ECO:0000256" key="1">
    <source>
        <dbReference type="ARBA" id="ARBA00022679"/>
    </source>
</evidence>
<dbReference type="SUPFAM" id="SSF55781">
    <property type="entry name" value="GAF domain-like"/>
    <property type="match status" value="1"/>
</dbReference>
<dbReference type="InterPro" id="IPR011006">
    <property type="entry name" value="CheY-like_superfamily"/>
</dbReference>
<dbReference type="InterPro" id="IPR003018">
    <property type="entry name" value="GAF"/>
</dbReference>
<dbReference type="AlphaFoldDB" id="A0A418KUB7"/>
<feature type="domain" description="ANTAR" evidence="5">
    <location>
        <begin position="180"/>
        <end position="241"/>
    </location>
</feature>
<keyword evidence="1" id="KW-0808">Transferase</keyword>
<accession>A0A418KUB7</accession>
<dbReference type="EMBL" id="QUAL01000063">
    <property type="protein sequence ID" value="RIQ30109.1"/>
    <property type="molecule type" value="Genomic_DNA"/>
</dbReference>
<dbReference type="SUPFAM" id="SSF52172">
    <property type="entry name" value="CheY-like"/>
    <property type="match status" value="1"/>
</dbReference>
<keyword evidence="3" id="KW-0805">Transcription regulation</keyword>
<evidence type="ECO:0000256" key="4">
    <source>
        <dbReference type="ARBA" id="ARBA00023163"/>
    </source>
</evidence>
<dbReference type="Pfam" id="PF13185">
    <property type="entry name" value="GAF_2"/>
    <property type="match status" value="1"/>
</dbReference>
<comment type="caution">
    <text evidence="6">The sequence shown here is derived from an EMBL/GenBank/DDBJ whole genome shotgun (WGS) entry which is preliminary data.</text>
</comment>
<dbReference type="InterPro" id="IPR005561">
    <property type="entry name" value="ANTAR"/>
</dbReference>
<dbReference type="Gene3D" id="3.30.450.40">
    <property type="match status" value="1"/>
</dbReference>